<gene>
    <name evidence="1" type="ORF">ACFFIP_14565</name>
</gene>
<sequence length="110" mass="12637">MANKREITIHNLKSKQYREVFTDGASLGITPSGYFHLNFFAQRNAIPKGMVFDVNDKGELGEMKSLTSNSKTGIIREHEIGLYLDLKTCESLRELLDQKIEEYKKIINKK</sequence>
<evidence type="ECO:0000313" key="1">
    <source>
        <dbReference type="EMBL" id="MFC0263913.1"/>
    </source>
</evidence>
<accession>A0ABV6FVN2</accession>
<dbReference type="Proteomes" id="UP001589797">
    <property type="component" value="Unassembled WGS sequence"/>
</dbReference>
<dbReference type="EMBL" id="JBHLWI010000040">
    <property type="protein sequence ID" value="MFC0263913.1"/>
    <property type="molecule type" value="Genomic_DNA"/>
</dbReference>
<evidence type="ECO:0000313" key="2">
    <source>
        <dbReference type="Proteomes" id="UP001589797"/>
    </source>
</evidence>
<keyword evidence="2" id="KW-1185">Reference proteome</keyword>
<evidence type="ECO:0008006" key="3">
    <source>
        <dbReference type="Google" id="ProtNLM"/>
    </source>
</evidence>
<proteinExistence type="predicted"/>
<protein>
    <recommendedName>
        <fullName evidence="3">PilZ domain-containing protein</fullName>
    </recommendedName>
</protein>
<reference evidence="1 2" key="1">
    <citation type="submission" date="2024-09" db="EMBL/GenBank/DDBJ databases">
        <authorList>
            <person name="Sun Q."/>
            <person name="Mori K."/>
        </authorList>
    </citation>
    <scope>NUCLEOTIDE SEQUENCE [LARGE SCALE GENOMIC DNA]</scope>
    <source>
        <strain evidence="1 2">CCM 7650</strain>
    </source>
</reference>
<name>A0ABV6FVN2_9BACT</name>
<dbReference type="RefSeq" id="WP_382388420.1">
    <property type="nucleotide sequence ID" value="NZ_JBHLWI010000040.1"/>
</dbReference>
<organism evidence="1 2">
    <name type="scientific">Fontibacter flavus</name>
    <dbReference type="NCBI Taxonomy" id="654838"/>
    <lineage>
        <taxon>Bacteria</taxon>
        <taxon>Pseudomonadati</taxon>
        <taxon>Bacteroidota</taxon>
        <taxon>Cytophagia</taxon>
        <taxon>Cytophagales</taxon>
        <taxon>Cyclobacteriaceae</taxon>
        <taxon>Fontibacter</taxon>
    </lineage>
</organism>
<comment type="caution">
    <text evidence="1">The sequence shown here is derived from an EMBL/GenBank/DDBJ whole genome shotgun (WGS) entry which is preliminary data.</text>
</comment>